<evidence type="ECO:0000313" key="2">
    <source>
        <dbReference type="EMBL" id="MBW0128611.1"/>
    </source>
</evidence>
<keyword evidence="1" id="KW-0812">Transmembrane</keyword>
<reference evidence="2 3" key="1">
    <citation type="submission" date="2020-11" db="EMBL/GenBank/DDBJ databases">
        <title>Pseudonocardia abyssalis sp. nov. and Pseudonocardia oceani sp. nov., description and phylogenomic analysis of two novel actinomycetes isolated from the deep Southern Ocean.</title>
        <authorList>
            <person name="Parra J."/>
        </authorList>
    </citation>
    <scope>NUCLEOTIDE SEQUENCE [LARGE SCALE GENOMIC DNA]</scope>
    <source>
        <strain evidence="3">KRD185</strain>
    </source>
</reference>
<dbReference type="EMBL" id="JADQDF010000001">
    <property type="protein sequence ID" value="MBW0128611.1"/>
    <property type="molecule type" value="Genomic_DNA"/>
</dbReference>
<protein>
    <submittedName>
        <fullName evidence="2">Uncharacterized protein</fullName>
    </submittedName>
</protein>
<gene>
    <name evidence="2" type="ORF">I4I82_13075</name>
</gene>
<evidence type="ECO:0000313" key="3">
    <source>
        <dbReference type="Proteomes" id="UP000694300"/>
    </source>
</evidence>
<feature type="transmembrane region" description="Helical" evidence="1">
    <location>
        <begin position="48"/>
        <end position="69"/>
    </location>
</feature>
<keyword evidence="1" id="KW-0472">Membrane</keyword>
<dbReference type="RefSeq" id="WP_218590136.1">
    <property type="nucleotide sequence ID" value="NZ_JADQDE010000045.1"/>
</dbReference>
<comment type="caution">
    <text evidence="2">The sequence shown here is derived from an EMBL/GenBank/DDBJ whole genome shotgun (WGS) entry which is preliminary data.</text>
</comment>
<keyword evidence="1" id="KW-1133">Transmembrane helix</keyword>
<evidence type="ECO:0000256" key="1">
    <source>
        <dbReference type="SAM" id="Phobius"/>
    </source>
</evidence>
<sequence>MGTPHDRQTRRLQSDRGLSRWKLIAGAVSVTALIALFATSLARSPNPAFTVLAGVVTVLLVSAMAWGVLRSRRGRE</sequence>
<proteinExistence type="predicted"/>
<keyword evidence="3" id="KW-1185">Reference proteome</keyword>
<organism evidence="2 3">
    <name type="scientific">Pseudonocardia oceani</name>
    <dbReference type="NCBI Taxonomy" id="2792013"/>
    <lineage>
        <taxon>Bacteria</taxon>
        <taxon>Bacillati</taxon>
        <taxon>Actinomycetota</taxon>
        <taxon>Actinomycetes</taxon>
        <taxon>Pseudonocardiales</taxon>
        <taxon>Pseudonocardiaceae</taxon>
        <taxon>Pseudonocardia</taxon>
    </lineage>
</organism>
<accession>A0ABS6U8N4</accession>
<name>A0ABS6U8N4_9PSEU</name>
<dbReference type="Proteomes" id="UP000694300">
    <property type="component" value="Unassembled WGS sequence"/>
</dbReference>
<feature type="transmembrane region" description="Helical" evidence="1">
    <location>
        <begin position="21"/>
        <end position="42"/>
    </location>
</feature>